<feature type="domain" description="Calcineurin-like phosphoesterase" evidence="2">
    <location>
        <begin position="49"/>
        <end position="263"/>
    </location>
</feature>
<reference evidence="4" key="1">
    <citation type="submission" date="2019-10" db="EMBL/GenBank/DDBJ databases">
        <title>Lacipirellula parvula gen. nov., sp. nov., representing a lineage of planctomycetes widespread in freshwater anoxic habitats, and description of the family Lacipirellulaceae.</title>
        <authorList>
            <person name="Dedysh S.N."/>
            <person name="Kulichevskaya I.S."/>
            <person name="Beletsky A.V."/>
            <person name="Rakitin A.L."/>
            <person name="Mardanov A.V."/>
            <person name="Ivanova A.A."/>
            <person name="Saltykova V.X."/>
            <person name="Rijpstra W.I.C."/>
            <person name="Sinninghe Damste J.S."/>
            <person name="Ravin N.V."/>
        </authorList>
    </citation>
    <scope>NUCLEOTIDE SEQUENCE [LARGE SCALE GENOMIC DNA]</scope>
    <source>
        <strain evidence="4">PX69</strain>
    </source>
</reference>
<dbReference type="Pfam" id="PF00149">
    <property type="entry name" value="Metallophos"/>
    <property type="match status" value="1"/>
</dbReference>
<dbReference type="PANTHER" id="PTHR43143">
    <property type="entry name" value="METALLOPHOSPHOESTERASE, CALCINEURIN SUPERFAMILY"/>
    <property type="match status" value="1"/>
</dbReference>
<name>A0A5K7X805_9BACT</name>
<evidence type="ECO:0000313" key="4">
    <source>
        <dbReference type="Proteomes" id="UP000326837"/>
    </source>
</evidence>
<feature type="chain" id="PRO_5024842188" description="Calcineurin-like phosphoesterase domain-containing protein" evidence="1">
    <location>
        <begin position="40"/>
        <end position="321"/>
    </location>
</feature>
<dbReference type="EMBL" id="AP021861">
    <property type="protein sequence ID" value="BBO30881.1"/>
    <property type="molecule type" value="Genomic_DNA"/>
</dbReference>
<dbReference type="InterPro" id="IPR029052">
    <property type="entry name" value="Metallo-depent_PP-like"/>
</dbReference>
<dbReference type="GO" id="GO:0016787">
    <property type="term" value="F:hydrolase activity"/>
    <property type="evidence" value="ECO:0007669"/>
    <property type="project" value="InterPro"/>
</dbReference>
<dbReference type="Gene3D" id="3.60.21.10">
    <property type="match status" value="1"/>
</dbReference>
<dbReference type="AlphaFoldDB" id="A0A5K7X805"/>
<dbReference type="InterPro" id="IPR004843">
    <property type="entry name" value="Calcineurin-like_PHP"/>
</dbReference>
<evidence type="ECO:0000259" key="2">
    <source>
        <dbReference type="Pfam" id="PF00149"/>
    </source>
</evidence>
<evidence type="ECO:0000256" key="1">
    <source>
        <dbReference type="SAM" id="SignalP"/>
    </source>
</evidence>
<dbReference type="RefSeq" id="WP_152097132.1">
    <property type="nucleotide sequence ID" value="NZ_AP021861.1"/>
</dbReference>
<dbReference type="KEGG" id="lpav:PLANPX_0493"/>
<protein>
    <recommendedName>
        <fullName evidence="2">Calcineurin-like phosphoesterase domain-containing protein</fullName>
    </recommendedName>
</protein>
<accession>A0A5K7X805</accession>
<evidence type="ECO:0000313" key="3">
    <source>
        <dbReference type="EMBL" id="BBO30881.1"/>
    </source>
</evidence>
<dbReference type="InterPro" id="IPR006311">
    <property type="entry name" value="TAT_signal"/>
</dbReference>
<dbReference type="Proteomes" id="UP000326837">
    <property type="component" value="Chromosome"/>
</dbReference>
<dbReference type="InterPro" id="IPR051918">
    <property type="entry name" value="STPP_CPPED1"/>
</dbReference>
<dbReference type="PANTHER" id="PTHR43143:SF1">
    <property type="entry name" value="SERINE_THREONINE-PROTEIN PHOSPHATASE CPPED1"/>
    <property type="match status" value="1"/>
</dbReference>
<keyword evidence="1" id="KW-0732">Signal</keyword>
<sequence>MPTDPQSSNIITRRSCLQWGAFGAAAAPLLSFGAGSAVAAAPAERQRTLRFAHLTDIHVKPEQGAGDGLAQCLHHVQSHKDPVELIVTGGDAVFDAFGATHQRSQQLANLLNTVFKQDCSLPVQHCLGNHDGRGWDDSEFAGKAWALEMYGLAKPYHTFEQGGWKFIVLDSVRPFEKRYTSGLDAEQRAWLETELEQTPKTTPIVVVSHIPIISVTPFSFDHEAVTEDYQRVPGGLLHLDGTALHTLFKKHGNVKLCLSGHMHLNDRCDVDGITYICDGAVCGDWWNGDPRRSDEGYGLIDLYSDGTFEHAYLPFDWKVRA</sequence>
<feature type="signal peptide" evidence="1">
    <location>
        <begin position="1"/>
        <end position="39"/>
    </location>
</feature>
<dbReference type="PROSITE" id="PS51318">
    <property type="entry name" value="TAT"/>
    <property type="match status" value="1"/>
</dbReference>
<gene>
    <name evidence="3" type="ORF">PLANPX_0493</name>
</gene>
<keyword evidence="4" id="KW-1185">Reference proteome</keyword>
<proteinExistence type="predicted"/>
<organism evidence="3 4">
    <name type="scientific">Lacipirellula parvula</name>
    <dbReference type="NCBI Taxonomy" id="2650471"/>
    <lineage>
        <taxon>Bacteria</taxon>
        <taxon>Pseudomonadati</taxon>
        <taxon>Planctomycetota</taxon>
        <taxon>Planctomycetia</taxon>
        <taxon>Pirellulales</taxon>
        <taxon>Lacipirellulaceae</taxon>
        <taxon>Lacipirellula</taxon>
    </lineage>
</organism>
<dbReference type="SUPFAM" id="SSF56300">
    <property type="entry name" value="Metallo-dependent phosphatases"/>
    <property type="match status" value="1"/>
</dbReference>